<dbReference type="InterPro" id="IPR019343">
    <property type="entry name" value="PPP1R21_N"/>
</dbReference>
<evidence type="ECO:0000259" key="2">
    <source>
        <dbReference type="SMART" id="SM01254"/>
    </source>
</evidence>
<dbReference type="GO" id="GO:0016020">
    <property type="term" value="C:membrane"/>
    <property type="evidence" value="ECO:0007669"/>
    <property type="project" value="TreeGrafter"/>
</dbReference>
<dbReference type="AlphaFoldDB" id="A0A1X0RZG0"/>
<dbReference type="PANTHER" id="PTHR21448:SF0">
    <property type="entry name" value="PROTEIN PHOSPHATASE 1 REGULATORY SUBUNIT 21"/>
    <property type="match status" value="1"/>
</dbReference>
<reference evidence="3 4" key="1">
    <citation type="journal article" date="2016" name="Proc. Natl. Acad. Sci. U.S.A.">
        <title>Lipid metabolic changes in an early divergent fungus govern the establishment of a mutualistic symbiosis with endobacteria.</title>
        <authorList>
            <person name="Lastovetsky O.A."/>
            <person name="Gaspar M.L."/>
            <person name="Mondo S.J."/>
            <person name="LaButti K.M."/>
            <person name="Sandor L."/>
            <person name="Grigoriev I.V."/>
            <person name="Henry S.A."/>
            <person name="Pawlowska T.E."/>
        </authorList>
    </citation>
    <scope>NUCLEOTIDE SEQUENCE [LARGE SCALE GENOMIC DNA]</scope>
    <source>
        <strain evidence="3 4">ATCC 11559</strain>
    </source>
</reference>
<proteinExistence type="predicted"/>
<keyword evidence="1" id="KW-0175">Coiled coil</keyword>
<evidence type="ECO:0000256" key="1">
    <source>
        <dbReference type="SAM" id="Coils"/>
    </source>
</evidence>
<dbReference type="InterPro" id="IPR049372">
    <property type="entry name" value="PPP1R21_C"/>
</dbReference>
<dbReference type="EMBL" id="KV921360">
    <property type="protein sequence ID" value="ORE17278.1"/>
    <property type="molecule type" value="Genomic_DNA"/>
</dbReference>
<feature type="domain" description="Protein phosphatase 1 regulatory subunit 21 N-terminal" evidence="2">
    <location>
        <begin position="29"/>
        <end position="143"/>
    </location>
</feature>
<gene>
    <name evidence="3" type="ORF">BCV71DRAFT_264926</name>
</gene>
<dbReference type="Proteomes" id="UP000242381">
    <property type="component" value="Unassembled WGS sequence"/>
</dbReference>
<evidence type="ECO:0000313" key="3">
    <source>
        <dbReference type="EMBL" id="ORE17278.1"/>
    </source>
</evidence>
<dbReference type="PANTHER" id="PTHR21448">
    <property type="entry name" value="SMOOTH MUSCLE MYOSIN HEAVY CHAIN-RELATED"/>
    <property type="match status" value="1"/>
</dbReference>
<evidence type="ECO:0000313" key="4">
    <source>
        <dbReference type="Proteomes" id="UP000242381"/>
    </source>
</evidence>
<accession>A0A1X0RZG0</accession>
<dbReference type="GO" id="GO:0005769">
    <property type="term" value="C:early endosome"/>
    <property type="evidence" value="ECO:0007669"/>
    <property type="project" value="TreeGrafter"/>
</dbReference>
<dbReference type="SMART" id="SM01254">
    <property type="entry name" value="KLRAQ"/>
    <property type="match status" value="1"/>
</dbReference>
<dbReference type="Pfam" id="PF10205">
    <property type="entry name" value="KLRAQ"/>
    <property type="match status" value="1"/>
</dbReference>
<feature type="coiled-coil region" evidence="1">
    <location>
        <begin position="299"/>
        <end position="443"/>
    </location>
</feature>
<organism evidence="3 4">
    <name type="scientific">Rhizopus microsporus</name>
    <dbReference type="NCBI Taxonomy" id="58291"/>
    <lineage>
        <taxon>Eukaryota</taxon>
        <taxon>Fungi</taxon>
        <taxon>Fungi incertae sedis</taxon>
        <taxon>Mucoromycota</taxon>
        <taxon>Mucoromycotina</taxon>
        <taxon>Mucoromycetes</taxon>
        <taxon>Mucorales</taxon>
        <taxon>Mucorineae</taxon>
        <taxon>Rhizopodaceae</taxon>
        <taxon>Rhizopus</taxon>
    </lineage>
</organism>
<dbReference type="Pfam" id="PF21636">
    <property type="entry name" value="PPP1R21_C"/>
    <property type="match status" value="1"/>
</dbReference>
<sequence length="592" mass="68439">MSDGLFSKHTALNAGTIPASAEELSQRYAKLFQQYSRLKAQHAVLKKAVIKEQASNVALQGNVKEKEKELRKLQEQLDLLSFHNERLTKRIQAVQENDQKGSHFSLLGGSVKKELEKSAQALDAANFDLERKIRENEILHEELTERQFEFTNTINNLLKQIQDLEEKVQELETGQSLQPNVPSQDPQLNTEEQSLMQQIDALKSTLAEKTSLLNDLEGNMQQNDARLLSELDSLRAILLAKVGDIKYVGLNDVLPEDSSSLKELEEQAKKYFQSIQDMIPEVSPILLPHEIAEKLAISHATWRKEHEEISVELKKLKDQLSQSLENEKKGQAKLAEYENEIKQLNERYEEHLSQVNNSQDENVKILYEKLEEEKTKCLSAEESYKKTIQQLEELNGKLEEEKSKYASVEESYAKKIQQLEALNEKLEKENTRLQQEIELIHINKQPVIDSQTQTETIAEQNEEEKFIYPTKEEEEEEEVFVYTGMDAPPSAKEEKEDEIASLKTFYEQKINNLSEKLQMTDSKALRFANMYKMTKERLASEEKEKQLMFTEIEKLNKELKHVQDLLATTESNYQKQIDAMTEYITNLQQNAE</sequence>
<feature type="coiled-coil region" evidence="1">
    <location>
        <begin position="21"/>
        <end position="174"/>
    </location>
</feature>
<name>A0A1X0RZG0_RHIZD</name>
<dbReference type="InterPro" id="IPR040024">
    <property type="entry name" value="PPP1R21"/>
</dbReference>
<feature type="coiled-coil region" evidence="1">
    <location>
        <begin position="538"/>
        <end position="572"/>
    </location>
</feature>
<dbReference type="OMA" id="LKAQHAV"/>
<protein>
    <recommendedName>
        <fullName evidence="2">Protein phosphatase 1 regulatory subunit 21 N-terminal domain-containing protein</fullName>
    </recommendedName>
</protein>
<dbReference type="VEuPathDB" id="FungiDB:BCV72DRAFT_248860"/>